<name>A0A1H6AC42_9BACT</name>
<dbReference type="PANTHER" id="PTHR36152">
    <property type="entry name" value="CYTOPLASMIC PROTEIN-RELATED"/>
    <property type="match status" value="1"/>
</dbReference>
<evidence type="ECO:0000313" key="1">
    <source>
        <dbReference type="EMBL" id="SEG46293.1"/>
    </source>
</evidence>
<sequence>MAVDFFLKLDGIDGESADDKHPKEITVMSFSWGGSQVTSVSGSGGSGAGKVSLADLSIMKNYDAASTPLFKAMCLGTHIKTGVLTAVKSGANGAPFLQVNLGELFVTSIQISGSSEIPMESVSFSYNTIKMQYWQQDETGKLAAKSPVTYDLKANKVS</sequence>
<reference evidence="1 2" key="1">
    <citation type="submission" date="2016-10" db="EMBL/GenBank/DDBJ databases">
        <authorList>
            <person name="de Groot N.N."/>
        </authorList>
    </citation>
    <scope>NUCLEOTIDE SEQUENCE [LARGE SCALE GENOMIC DNA]</scope>
    <source>
        <strain evidence="1 2">DSM 22489</strain>
    </source>
</reference>
<dbReference type="PANTHER" id="PTHR36152:SF1">
    <property type="entry name" value="UBIQUITIN-LIKE DOMAIN-CONTAINING PROTEIN"/>
    <property type="match status" value="1"/>
</dbReference>
<dbReference type="InterPro" id="IPR036624">
    <property type="entry name" value="Hcp1-lik_sf"/>
</dbReference>
<dbReference type="Gene3D" id="2.30.110.20">
    <property type="entry name" value="Hcp1-like"/>
    <property type="match status" value="1"/>
</dbReference>
<dbReference type="Pfam" id="PF05638">
    <property type="entry name" value="T6SS_HCP"/>
    <property type="match status" value="1"/>
</dbReference>
<dbReference type="AlphaFoldDB" id="A0A1H6AC42"/>
<dbReference type="RefSeq" id="WP_103933928.1">
    <property type="nucleotide sequence ID" value="NZ_FNVA01000005.1"/>
</dbReference>
<dbReference type="Proteomes" id="UP000236728">
    <property type="component" value="Unassembled WGS sequence"/>
</dbReference>
<organism evidence="1 2">
    <name type="scientific">Bryocella elongata</name>
    <dbReference type="NCBI Taxonomy" id="863522"/>
    <lineage>
        <taxon>Bacteria</taxon>
        <taxon>Pseudomonadati</taxon>
        <taxon>Acidobacteriota</taxon>
        <taxon>Terriglobia</taxon>
        <taxon>Terriglobales</taxon>
        <taxon>Acidobacteriaceae</taxon>
        <taxon>Bryocella</taxon>
    </lineage>
</organism>
<dbReference type="InterPro" id="IPR008514">
    <property type="entry name" value="T6SS_Hcp"/>
</dbReference>
<accession>A0A1H6AC42</accession>
<proteinExistence type="predicted"/>
<dbReference type="InterPro" id="IPR053165">
    <property type="entry name" value="HSI-I_assembly_Hcp1"/>
</dbReference>
<dbReference type="SUPFAM" id="SSF141452">
    <property type="entry name" value="Hcp1-like"/>
    <property type="match status" value="1"/>
</dbReference>
<keyword evidence="2" id="KW-1185">Reference proteome</keyword>
<protein>
    <submittedName>
        <fullName evidence="1">Type VI secretion system secreted protein Hcp</fullName>
    </submittedName>
</protein>
<gene>
    <name evidence="1" type="ORF">SAMN05421819_3066</name>
</gene>
<dbReference type="EMBL" id="FNVA01000005">
    <property type="protein sequence ID" value="SEG46293.1"/>
    <property type="molecule type" value="Genomic_DNA"/>
</dbReference>
<dbReference type="OrthoDB" id="5066999at2"/>
<evidence type="ECO:0000313" key="2">
    <source>
        <dbReference type="Proteomes" id="UP000236728"/>
    </source>
</evidence>